<name>A0A368FG15_ANCCA</name>
<dbReference type="CDD" id="cd09120">
    <property type="entry name" value="PLDc_DNaseII_1"/>
    <property type="match status" value="1"/>
</dbReference>
<comment type="caution">
    <text evidence="4">The sequence shown here is derived from an EMBL/GenBank/DDBJ whole genome shotgun (WGS) entry which is preliminary data.</text>
</comment>
<evidence type="ECO:0000313" key="5">
    <source>
        <dbReference type="Proteomes" id="UP000252519"/>
    </source>
</evidence>
<evidence type="ECO:0000256" key="3">
    <source>
        <dbReference type="SAM" id="SignalP"/>
    </source>
</evidence>
<evidence type="ECO:0000256" key="1">
    <source>
        <dbReference type="ARBA" id="ARBA00007527"/>
    </source>
</evidence>
<dbReference type="InterPro" id="IPR004947">
    <property type="entry name" value="DNase_II"/>
</dbReference>
<dbReference type="PANTHER" id="PTHR10858:SF30">
    <property type="entry name" value="CELL-DEATH-RELATED NUCLEASE 7"/>
    <property type="match status" value="1"/>
</dbReference>
<keyword evidence="5" id="KW-1185">Reference proteome</keyword>
<keyword evidence="3" id="KW-0732">Signal</keyword>
<protein>
    <submittedName>
        <fullName evidence="4">Deoxyribonuclease II</fullName>
    </submittedName>
</protein>
<accession>A0A368FG15</accession>
<keyword evidence="2" id="KW-0378">Hydrolase</keyword>
<feature type="chain" id="PRO_5016883582" evidence="3">
    <location>
        <begin position="25"/>
        <end position="411"/>
    </location>
</feature>
<dbReference type="GO" id="GO:0004531">
    <property type="term" value="F:deoxyribonuclease II activity"/>
    <property type="evidence" value="ECO:0007669"/>
    <property type="project" value="InterPro"/>
</dbReference>
<reference evidence="4 5" key="1">
    <citation type="submission" date="2014-10" db="EMBL/GenBank/DDBJ databases">
        <title>Draft genome of the hookworm Ancylostoma caninum.</title>
        <authorList>
            <person name="Mitreva M."/>
        </authorList>
    </citation>
    <scope>NUCLEOTIDE SEQUENCE [LARGE SCALE GENOMIC DNA]</scope>
    <source>
        <strain evidence="4 5">Baltimore</strain>
    </source>
</reference>
<sequence>MPMLERKMWRLCLALAAFINYGNAKLGCKNMKGEDVDWFAAIKLPPGIDERKGKSFVYFDSTQDGWKMSPEAIDSNKSAIGATINQIYGMDKKNTFTIAYNDDSPVKAVDSNRGHSKGVAAFDADVGFWMIHSIPNFPPLRKYDYPKSGTRFAQSILCLSLSTNALEDLGQYMRYAQVTPFLSNLPDSFKVVAPSLEDVVNKRSLSSADTVFTTIRGIETLNGKKAKGFSKHKKFGADLWYDFIAPNLKTPMAVETWRSGSGKDVGTKCGKKQNVYDVNTVTVLGKTFLNTNDHSKWGVSMDPDVPAVCIGDVNRQVSDIFPSNMYGNATDMMVLHLSGRSTNVVVALFALRIQNSGRRFTGPSADTRIVELEILHINVFSINRRDYQRLPSICPLLKKLNMANNFSSAKG</sequence>
<feature type="signal peptide" evidence="3">
    <location>
        <begin position="1"/>
        <end position="24"/>
    </location>
</feature>
<dbReference type="Pfam" id="PF03265">
    <property type="entry name" value="DNase_II"/>
    <property type="match status" value="1"/>
</dbReference>
<proteinExistence type="inferred from homology"/>
<evidence type="ECO:0000256" key="2">
    <source>
        <dbReference type="ARBA" id="ARBA00022801"/>
    </source>
</evidence>
<dbReference type="Proteomes" id="UP000252519">
    <property type="component" value="Unassembled WGS sequence"/>
</dbReference>
<dbReference type="OrthoDB" id="10261598at2759"/>
<dbReference type="GO" id="GO:0006309">
    <property type="term" value="P:apoptotic DNA fragmentation"/>
    <property type="evidence" value="ECO:0007669"/>
    <property type="project" value="TreeGrafter"/>
</dbReference>
<evidence type="ECO:0000313" key="4">
    <source>
        <dbReference type="EMBL" id="RCN29765.1"/>
    </source>
</evidence>
<dbReference type="EMBL" id="JOJR01001789">
    <property type="protein sequence ID" value="RCN29765.1"/>
    <property type="molecule type" value="Genomic_DNA"/>
</dbReference>
<comment type="similarity">
    <text evidence="1">Belongs to the DNase II family.</text>
</comment>
<organism evidence="4 5">
    <name type="scientific">Ancylostoma caninum</name>
    <name type="common">Dog hookworm</name>
    <dbReference type="NCBI Taxonomy" id="29170"/>
    <lineage>
        <taxon>Eukaryota</taxon>
        <taxon>Metazoa</taxon>
        <taxon>Ecdysozoa</taxon>
        <taxon>Nematoda</taxon>
        <taxon>Chromadorea</taxon>
        <taxon>Rhabditida</taxon>
        <taxon>Rhabditina</taxon>
        <taxon>Rhabditomorpha</taxon>
        <taxon>Strongyloidea</taxon>
        <taxon>Ancylostomatidae</taxon>
        <taxon>Ancylostomatinae</taxon>
        <taxon>Ancylostoma</taxon>
    </lineage>
</organism>
<dbReference type="AlphaFoldDB" id="A0A368FG15"/>
<dbReference type="PANTHER" id="PTHR10858">
    <property type="entry name" value="DEOXYRIBONUCLEASE II"/>
    <property type="match status" value="1"/>
</dbReference>
<gene>
    <name evidence="4" type="ORF">ANCCAN_24472</name>
</gene>
<dbReference type="STRING" id="29170.A0A368FG15"/>